<evidence type="ECO:0000313" key="1">
    <source>
        <dbReference type="EMBL" id="BAM03851.1"/>
    </source>
</evidence>
<dbReference type="KEGG" id="phm:PSMK_16920"/>
<protein>
    <submittedName>
        <fullName evidence="1">Uncharacterized protein</fullName>
    </submittedName>
</protein>
<dbReference type="STRING" id="1142394.PSMK_16920"/>
<dbReference type="HOGENOM" id="CLU_2331291_0_0_0"/>
<organism evidence="1 2">
    <name type="scientific">Phycisphaera mikurensis (strain NBRC 102666 / KCTC 22515 / FYK2301M01)</name>
    <dbReference type="NCBI Taxonomy" id="1142394"/>
    <lineage>
        <taxon>Bacteria</taxon>
        <taxon>Pseudomonadati</taxon>
        <taxon>Planctomycetota</taxon>
        <taxon>Phycisphaerae</taxon>
        <taxon>Phycisphaerales</taxon>
        <taxon>Phycisphaeraceae</taxon>
        <taxon>Phycisphaera</taxon>
    </lineage>
</organism>
<dbReference type="EMBL" id="AP012338">
    <property type="protein sequence ID" value="BAM03851.1"/>
    <property type="molecule type" value="Genomic_DNA"/>
</dbReference>
<keyword evidence="2" id="KW-1185">Reference proteome</keyword>
<reference evidence="1 2" key="1">
    <citation type="submission" date="2012-02" db="EMBL/GenBank/DDBJ databases">
        <title>Complete genome sequence of Phycisphaera mikurensis NBRC 102666.</title>
        <authorList>
            <person name="Ankai A."/>
            <person name="Hosoyama A."/>
            <person name="Terui Y."/>
            <person name="Sekine M."/>
            <person name="Fukai R."/>
            <person name="Kato Y."/>
            <person name="Nakamura S."/>
            <person name="Yamada-Narita S."/>
            <person name="Kawakoshi A."/>
            <person name="Fukunaga Y."/>
            <person name="Yamazaki S."/>
            <person name="Fujita N."/>
        </authorList>
    </citation>
    <scope>NUCLEOTIDE SEQUENCE [LARGE SCALE GENOMIC DNA]</scope>
    <source>
        <strain evidence="2">NBRC 102666 / KCTC 22515 / FYK2301M01</strain>
    </source>
</reference>
<name>I0IF13_PHYMF</name>
<dbReference type="Proteomes" id="UP000007881">
    <property type="component" value="Chromosome"/>
</dbReference>
<dbReference type="AlphaFoldDB" id="I0IF13"/>
<evidence type="ECO:0000313" key="2">
    <source>
        <dbReference type="Proteomes" id="UP000007881"/>
    </source>
</evidence>
<accession>I0IF13</accession>
<gene>
    <name evidence="1" type="ordered locus">PSMK_16920</name>
</gene>
<sequence>MEVDAGRAGLGRGPDIVEKKECRGPLRFRGVSVCGPRGRGGGRRVRAWPPAARRRGGGVGRCRGTPARGPRAATVRAALARRSGFRVECVNSPPWLLR</sequence>
<proteinExistence type="predicted"/>